<name>A0ABY6MSF5_9BURK</name>
<evidence type="ECO:0000256" key="7">
    <source>
        <dbReference type="ARBA" id="ARBA00023306"/>
    </source>
</evidence>
<gene>
    <name evidence="8 12" type="primary">pal</name>
    <name evidence="12" type="ORF">OMP39_14980</name>
</gene>
<comment type="subcellular location">
    <subcellularLocation>
        <location evidence="8">Cell outer membrane</location>
        <topology evidence="8">Lipid-anchor</topology>
    </subcellularLocation>
</comment>
<organism evidence="12 13">
    <name type="scientific">Caldimonas aquatica</name>
    <dbReference type="NCBI Taxonomy" id="376175"/>
    <lineage>
        <taxon>Bacteria</taxon>
        <taxon>Pseudomonadati</taxon>
        <taxon>Pseudomonadota</taxon>
        <taxon>Betaproteobacteria</taxon>
        <taxon>Burkholderiales</taxon>
        <taxon>Sphaerotilaceae</taxon>
        <taxon>Caldimonas</taxon>
    </lineage>
</organism>
<dbReference type="EMBL" id="CP110257">
    <property type="protein sequence ID" value="UZD54946.1"/>
    <property type="molecule type" value="Genomic_DNA"/>
</dbReference>
<keyword evidence="5 8" id="KW-0998">Cell outer membrane</keyword>
<evidence type="ECO:0000256" key="9">
    <source>
        <dbReference type="SAM" id="MobiDB-lite"/>
    </source>
</evidence>
<proteinExistence type="inferred from homology"/>
<dbReference type="NCBIfam" id="TIGR02802">
    <property type="entry name" value="Pal_lipo"/>
    <property type="match status" value="1"/>
</dbReference>
<dbReference type="Gene3D" id="3.30.1330.60">
    <property type="entry name" value="OmpA-like domain"/>
    <property type="match status" value="1"/>
</dbReference>
<dbReference type="InterPro" id="IPR006665">
    <property type="entry name" value="OmpA-like"/>
</dbReference>
<dbReference type="PRINTS" id="PR01021">
    <property type="entry name" value="OMPADOMAIN"/>
</dbReference>
<dbReference type="InterPro" id="IPR050330">
    <property type="entry name" value="Bact_OuterMem_StrucFunc"/>
</dbReference>
<keyword evidence="4 8" id="KW-0564">Palmitate</keyword>
<evidence type="ECO:0000259" key="11">
    <source>
        <dbReference type="PROSITE" id="PS51123"/>
    </source>
</evidence>
<dbReference type="SUPFAM" id="SSF103088">
    <property type="entry name" value="OmpA-like"/>
    <property type="match status" value="1"/>
</dbReference>
<keyword evidence="6 8" id="KW-0449">Lipoprotein</keyword>
<dbReference type="PROSITE" id="PS51257">
    <property type="entry name" value="PROKAR_LIPOPROTEIN"/>
    <property type="match status" value="1"/>
</dbReference>
<dbReference type="InterPro" id="IPR039001">
    <property type="entry name" value="Pal"/>
</dbReference>
<evidence type="ECO:0000256" key="5">
    <source>
        <dbReference type="ARBA" id="ARBA00023237"/>
    </source>
</evidence>
<evidence type="ECO:0000313" key="13">
    <source>
        <dbReference type="Proteomes" id="UP001163266"/>
    </source>
</evidence>
<dbReference type="CDD" id="cd07185">
    <property type="entry name" value="OmpA_C-like"/>
    <property type="match status" value="1"/>
</dbReference>
<dbReference type="PANTHER" id="PTHR30329:SF21">
    <property type="entry name" value="LIPOPROTEIN YIAD-RELATED"/>
    <property type="match status" value="1"/>
</dbReference>
<dbReference type="InterPro" id="IPR014169">
    <property type="entry name" value="Pal_lipo_C"/>
</dbReference>
<keyword evidence="2 8" id="KW-0732">Signal</keyword>
<dbReference type="InterPro" id="IPR036737">
    <property type="entry name" value="OmpA-like_sf"/>
</dbReference>
<keyword evidence="1 8" id="KW-0132">Cell division</keyword>
<evidence type="ECO:0000313" key="12">
    <source>
        <dbReference type="EMBL" id="UZD54946.1"/>
    </source>
</evidence>
<accession>A0ABY6MSF5</accession>
<dbReference type="Proteomes" id="UP001163266">
    <property type="component" value="Chromosome"/>
</dbReference>
<comment type="subunit">
    <text evidence="8">The Tol-Pal system is composed of five core proteins: the inner membrane proteins TolA, TolQ and TolR, the periplasmic protein TolB and the outer membrane protein Pal. They form a network linking the inner and outer membranes and the peptidoglycan layer.</text>
</comment>
<feature type="region of interest" description="Disordered" evidence="9">
    <location>
        <begin position="149"/>
        <end position="174"/>
    </location>
</feature>
<comment type="function">
    <text evidence="8">Part of the Tol-Pal system, which plays a role in outer membrane invagination during cell division and is important for maintaining outer membrane integrity.</text>
</comment>
<keyword evidence="13" id="KW-1185">Reference proteome</keyword>
<evidence type="ECO:0000256" key="10">
    <source>
        <dbReference type="SAM" id="SignalP"/>
    </source>
</evidence>
<dbReference type="Pfam" id="PF00691">
    <property type="entry name" value="OmpA"/>
    <property type="match status" value="1"/>
</dbReference>
<feature type="signal peptide" evidence="10">
    <location>
        <begin position="1"/>
        <end position="22"/>
    </location>
</feature>
<keyword evidence="3 8" id="KW-0472">Membrane</keyword>
<dbReference type="PANTHER" id="PTHR30329">
    <property type="entry name" value="STATOR ELEMENT OF FLAGELLAR MOTOR COMPLEX"/>
    <property type="match status" value="1"/>
</dbReference>
<dbReference type="HAMAP" id="MF_02204">
    <property type="entry name" value="Pal"/>
    <property type="match status" value="1"/>
</dbReference>
<dbReference type="InterPro" id="IPR006664">
    <property type="entry name" value="OMP_bac"/>
</dbReference>
<dbReference type="PROSITE" id="PS01068">
    <property type="entry name" value="OMPA_1"/>
    <property type="match status" value="1"/>
</dbReference>
<evidence type="ECO:0000256" key="2">
    <source>
        <dbReference type="ARBA" id="ARBA00022729"/>
    </source>
</evidence>
<evidence type="ECO:0000256" key="8">
    <source>
        <dbReference type="HAMAP-Rule" id="MF_02204"/>
    </source>
</evidence>
<dbReference type="PROSITE" id="PS51123">
    <property type="entry name" value="OMPA_2"/>
    <property type="match status" value="1"/>
</dbReference>
<reference evidence="12" key="1">
    <citation type="submission" date="2022-10" db="EMBL/GenBank/DDBJ databases">
        <title>Complete genome sequence of Schlegelella aquatica LMG 23380.</title>
        <authorList>
            <person name="Musilova J."/>
            <person name="Kourilova X."/>
            <person name="Bezdicek M."/>
            <person name="Hermankova K."/>
            <person name="Obruca S."/>
            <person name="Sedlar K."/>
        </authorList>
    </citation>
    <scope>NUCLEOTIDE SEQUENCE</scope>
    <source>
        <strain evidence="12">LMG 23380</strain>
    </source>
</reference>
<dbReference type="RefSeq" id="WP_264892640.1">
    <property type="nucleotide sequence ID" value="NZ_CP110257.1"/>
</dbReference>
<comment type="similarity">
    <text evidence="8">Belongs to the Pal lipoprotein family.</text>
</comment>
<evidence type="ECO:0000256" key="1">
    <source>
        <dbReference type="ARBA" id="ARBA00022618"/>
    </source>
</evidence>
<evidence type="ECO:0000256" key="6">
    <source>
        <dbReference type="ARBA" id="ARBA00023288"/>
    </source>
</evidence>
<sequence length="174" mass="18492">MNRSRSLIATLLATAFVLGGCASTQLDQPAAAPTSTGSAGATAAPQSQVTTVNTGNAAATGQAAENLARAIYFDFDSAVIKAEHQPTLSGYAKLLSNSEQRKLTIEGHTDERGSIEYNLALGQRRAESVRKALALLGVKDAQMKAVSYGEERPAVDGHDEEAWSKNRRAEFKLR</sequence>
<protein>
    <recommendedName>
        <fullName evidence="8">Peptidoglycan-associated lipoprotein</fullName>
        <shortName evidence="8">PAL</shortName>
    </recommendedName>
</protein>
<evidence type="ECO:0000256" key="3">
    <source>
        <dbReference type="ARBA" id="ARBA00023136"/>
    </source>
</evidence>
<feature type="chain" id="PRO_5047430182" description="Peptidoglycan-associated lipoprotein" evidence="10">
    <location>
        <begin position="23"/>
        <end position="174"/>
    </location>
</feature>
<keyword evidence="7 8" id="KW-0131">Cell cycle</keyword>
<feature type="domain" description="OmpA-like" evidence="11">
    <location>
        <begin position="60"/>
        <end position="174"/>
    </location>
</feature>
<dbReference type="InterPro" id="IPR006690">
    <property type="entry name" value="OMPA-like_CS"/>
</dbReference>
<evidence type="ECO:0000256" key="4">
    <source>
        <dbReference type="ARBA" id="ARBA00023139"/>
    </source>
</evidence>